<dbReference type="AlphaFoldDB" id="A0A507BSS2"/>
<dbReference type="OrthoDB" id="425211at2759"/>
<evidence type="ECO:0000256" key="3">
    <source>
        <dbReference type="ARBA" id="ARBA00012618"/>
    </source>
</evidence>
<evidence type="ECO:0000313" key="8">
    <source>
        <dbReference type="Proteomes" id="UP000319731"/>
    </source>
</evidence>
<comment type="function">
    <text evidence="6">Catalyzes the reversible reaction in which hydroxymethyl group from 5,10-methylenetetrahydrofolate is transferred onto alpha-ketoisovalerate to form ketopantoate.</text>
</comment>
<evidence type="ECO:0000256" key="1">
    <source>
        <dbReference type="ARBA" id="ARBA00005033"/>
    </source>
</evidence>
<dbReference type="GO" id="GO:0003864">
    <property type="term" value="F:3-methyl-2-oxobutanoate hydroxymethyltransferase activity"/>
    <property type="evidence" value="ECO:0007669"/>
    <property type="project" value="UniProtKB-EC"/>
</dbReference>
<dbReference type="UniPathway" id="UPA00028">
    <property type="reaction ID" value="UER00003"/>
</dbReference>
<dbReference type="SUPFAM" id="SSF51621">
    <property type="entry name" value="Phosphoenolpyruvate/pyruvate domain"/>
    <property type="match status" value="1"/>
</dbReference>
<comment type="pathway">
    <text evidence="1 6">Cofactor biosynthesis; (R)-pantothenate biosynthesis; (R)-pantoate from 3-methyl-2-oxobutanoate: step 1/2.</text>
</comment>
<dbReference type="GO" id="GO:0015940">
    <property type="term" value="P:pantothenate biosynthetic process"/>
    <property type="evidence" value="ECO:0007669"/>
    <property type="project" value="UniProtKB-UniPathway"/>
</dbReference>
<dbReference type="Gene3D" id="3.20.20.60">
    <property type="entry name" value="Phosphoenolpyruvate-binding domains"/>
    <property type="match status" value="1"/>
</dbReference>
<dbReference type="EC" id="2.1.2.11" evidence="3 6"/>
<dbReference type="Pfam" id="PF02548">
    <property type="entry name" value="Pantoate_transf"/>
    <property type="match status" value="1"/>
</dbReference>
<comment type="catalytic activity">
    <reaction evidence="5 6">
        <text>(6R)-5,10-methylene-5,6,7,8-tetrahydrofolate + 3-methyl-2-oxobutanoate + H2O = 2-dehydropantoate + (6S)-5,6,7,8-tetrahydrofolate</text>
        <dbReference type="Rhea" id="RHEA:11824"/>
        <dbReference type="ChEBI" id="CHEBI:11561"/>
        <dbReference type="ChEBI" id="CHEBI:11851"/>
        <dbReference type="ChEBI" id="CHEBI:15377"/>
        <dbReference type="ChEBI" id="CHEBI:15636"/>
        <dbReference type="ChEBI" id="CHEBI:57453"/>
        <dbReference type="EC" id="2.1.2.11"/>
    </reaction>
</comment>
<evidence type="ECO:0000256" key="6">
    <source>
        <dbReference type="RuleBase" id="RU362100"/>
    </source>
</evidence>
<dbReference type="HAMAP" id="MF_00156">
    <property type="entry name" value="PanB"/>
    <property type="match status" value="1"/>
</dbReference>
<gene>
    <name evidence="7" type="primary">ECM31</name>
    <name evidence="7" type="ORF">SmJEL517_g04684</name>
</gene>
<name>A0A507BSS2_9FUNG</name>
<dbReference type="GO" id="GO:0000287">
    <property type="term" value="F:magnesium ion binding"/>
    <property type="evidence" value="ECO:0007669"/>
    <property type="project" value="TreeGrafter"/>
</dbReference>
<dbReference type="EMBL" id="QEAO01000034">
    <property type="protein sequence ID" value="TPX32107.1"/>
    <property type="molecule type" value="Genomic_DNA"/>
</dbReference>
<organism evidence="7 8">
    <name type="scientific">Synchytrium microbalum</name>
    <dbReference type="NCBI Taxonomy" id="1806994"/>
    <lineage>
        <taxon>Eukaryota</taxon>
        <taxon>Fungi</taxon>
        <taxon>Fungi incertae sedis</taxon>
        <taxon>Chytridiomycota</taxon>
        <taxon>Chytridiomycota incertae sedis</taxon>
        <taxon>Chytridiomycetes</taxon>
        <taxon>Synchytriales</taxon>
        <taxon>Synchytriaceae</taxon>
        <taxon>Synchytrium</taxon>
    </lineage>
</organism>
<dbReference type="InterPro" id="IPR003700">
    <property type="entry name" value="Pantoate_hydroxy_MeTrfase"/>
</dbReference>
<dbReference type="GeneID" id="42005909"/>
<dbReference type="PANTHER" id="PTHR20881">
    <property type="entry name" value="3-METHYL-2-OXOBUTANOATE HYDROXYMETHYLTRANSFERASE"/>
    <property type="match status" value="1"/>
</dbReference>
<evidence type="ECO:0000256" key="2">
    <source>
        <dbReference type="ARBA" id="ARBA00008676"/>
    </source>
</evidence>
<sequence length="359" mass="39201">MGTMEHLRGRQLMKLYQFSRSTLLPSAPVVINTSKIQQPSLLPSSLISVVPCAQISPLYSSKRHSSRPVNEKPSEVRKKVNITTLRKLYKKNEPISVMTAYDYPSGHALDQAGIEMCLVGDSLAMVALGYSSTNEITVDEMIHHCRAVARGVKSAFLIGDMPFGSYEISTQHALQNAIRFMREGRMEAIKLEGGVEMADTVASITRVGIPVLGHIGLTPQRTASLGGYRVQGKTIARAKELLKDALSLQDAGCFAIVLEAVPAPVASVITEQLDIPTIGIGAGSGTSGQVLVQLDMLGVYDKFMPKFCKPYASLAPLINDALSRYKTEVKARTFPQAEHTYEMSDGEDIEAWKKSLMRK</sequence>
<dbReference type="GO" id="GO:0008168">
    <property type="term" value="F:methyltransferase activity"/>
    <property type="evidence" value="ECO:0007669"/>
    <property type="project" value="UniProtKB-KW"/>
</dbReference>
<dbReference type="FunFam" id="3.20.20.60:FF:000003">
    <property type="entry name" value="3-methyl-2-oxobutanoate hydroxymethyltransferase"/>
    <property type="match status" value="1"/>
</dbReference>
<protein>
    <recommendedName>
        <fullName evidence="3 6">3-methyl-2-oxobutanoate hydroxymethyltransferase</fullName>
        <ecNumber evidence="3 6">2.1.2.11</ecNumber>
    </recommendedName>
</protein>
<keyword evidence="8" id="KW-1185">Reference proteome</keyword>
<reference evidence="7 8" key="1">
    <citation type="journal article" date="2019" name="Sci. Rep.">
        <title>Comparative genomics of chytrid fungi reveal insights into the obligate biotrophic and pathogenic lifestyle of Synchytrium endobioticum.</title>
        <authorList>
            <person name="van de Vossenberg B.T.L.H."/>
            <person name="Warris S."/>
            <person name="Nguyen H.D.T."/>
            <person name="van Gent-Pelzer M.P.E."/>
            <person name="Joly D.L."/>
            <person name="van de Geest H.C."/>
            <person name="Bonants P.J.M."/>
            <person name="Smith D.S."/>
            <person name="Levesque C.A."/>
            <person name="van der Lee T.A.J."/>
        </authorList>
    </citation>
    <scope>NUCLEOTIDE SEQUENCE [LARGE SCALE GENOMIC DNA]</scope>
    <source>
        <strain evidence="7 8">JEL517</strain>
    </source>
</reference>
<dbReference type="GO" id="GO:0005739">
    <property type="term" value="C:mitochondrion"/>
    <property type="evidence" value="ECO:0007669"/>
    <property type="project" value="TreeGrafter"/>
</dbReference>
<evidence type="ECO:0000313" key="7">
    <source>
        <dbReference type="EMBL" id="TPX32107.1"/>
    </source>
</evidence>
<evidence type="ECO:0000256" key="4">
    <source>
        <dbReference type="ARBA" id="ARBA00022679"/>
    </source>
</evidence>
<evidence type="ECO:0000256" key="5">
    <source>
        <dbReference type="ARBA" id="ARBA00049172"/>
    </source>
</evidence>
<accession>A0A507BSS2</accession>
<comment type="caution">
    <text evidence="7">The sequence shown here is derived from an EMBL/GenBank/DDBJ whole genome shotgun (WGS) entry which is preliminary data.</text>
</comment>
<dbReference type="InterPro" id="IPR015813">
    <property type="entry name" value="Pyrv/PenolPyrv_kinase-like_dom"/>
</dbReference>
<dbReference type="STRING" id="1806994.A0A507BSS2"/>
<dbReference type="NCBIfam" id="TIGR00222">
    <property type="entry name" value="panB"/>
    <property type="match status" value="1"/>
</dbReference>
<keyword evidence="4 6" id="KW-0808">Transferase</keyword>
<dbReference type="RefSeq" id="XP_031023369.1">
    <property type="nucleotide sequence ID" value="XM_031170612.1"/>
</dbReference>
<dbReference type="InterPro" id="IPR040442">
    <property type="entry name" value="Pyrv_kinase-like_dom_sf"/>
</dbReference>
<dbReference type="GO" id="GO:0032259">
    <property type="term" value="P:methylation"/>
    <property type="evidence" value="ECO:0007669"/>
    <property type="project" value="UniProtKB-KW"/>
</dbReference>
<proteinExistence type="inferred from homology"/>
<comment type="similarity">
    <text evidence="2 6">Belongs to the PanB family.</text>
</comment>
<dbReference type="NCBIfam" id="NF001452">
    <property type="entry name" value="PRK00311.1"/>
    <property type="match status" value="1"/>
</dbReference>
<dbReference type="PANTHER" id="PTHR20881:SF0">
    <property type="entry name" value="3-METHYL-2-OXOBUTANOATE HYDROXYMETHYLTRANSFERASE"/>
    <property type="match status" value="1"/>
</dbReference>
<keyword evidence="7" id="KW-0489">Methyltransferase</keyword>
<dbReference type="Proteomes" id="UP000319731">
    <property type="component" value="Unassembled WGS sequence"/>
</dbReference>
<dbReference type="CDD" id="cd06557">
    <property type="entry name" value="KPHMT-like"/>
    <property type="match status" value="1"/>
</dbReference>
<keyword evidence="6" id="KW-0566">Pantothenate biosynthesis</keyword>